<keyword evidence="1" id="KW-0812">Transmembrane</keyword>
<accession>A0A2P6R7C4</accession>
<keyword evidence="1" id="KW-1133">Transmembrane helix</keyword>
<keyword evidence="3" id="KW-1185">Reference proteome</keyword>
<organism evidence="2 3">
    <name type="scientific">Rosa chinensis</name>
    <name type="common">China rose</name>
    <dbReference type="NCBI Taxonomy" id="74649"/>
    <lineage>
        <taxon>Eukaryota</taxon>
        <taxon>Viridiplantae</taxon>
        <taxon>Streptophyta</taxon>
        <taxon>Embryophyta</taxon>
        <taxon>Tracheophyta</taxon>
        <taxon>Spermatophyta</taxon>
        <taxon>Magnoliopsida</taxon>
        <taxon>eudicotyledons</taxon>
        <taxon>Gunneridae</taxon>
        <taxon>Pentapetalae</taxon>
        <taxon>rosids</taxon>
        <taxon>fabids</taxon>
        <taxon>Rosales</taxon>
        <taxon>Rosaceae</taxon>
        <taxon>Rosoideae</taxon>
        <taxon>Rosoideae incertae sedis</taxon>
        <taxon>Rosa</taxon>
    </lineage>
</organism>
<keyword evidence="1" id="KW-0472">Membrane</keyword>
<dbReference type="EMBL" id="PDCK01000041">
    <property type="protein sequence ID" value="PRQ42312.1"/>
    <property type="molecule type" value="Genomic_DNA"/>
</dbReference>
<evidence type="ECO:0000313" key="2">
    <source>
        <dbReference type="EMBL" id="PRQ42312.1"/>
    </source>
</evidence>
<gene>
    <name evidence="2" type="ORF">RchiOBHm_Chr3g0456281</name>
</gene>
<evidence type="ECO:0000256" key="1">
    <source>
        <dbReference type="SAM" id="Phobius"/>
    </source>
</evidence>
<reference evidence="2 3" key="1">
    <citation type="journal article" date="2018" name="Nat. Genet.">
        <title>The Rosa genome provides new insights in the design of modern roses.</title>
        <authorList>
            <person name="Bendahmane M."/>
        </authorList>
    </citation>
    <scope>NUCLEOTIDE SEQUENCE [LARGE SCALE GENOMIC DNA]</scope>
    <source>
        <strain evidence="3">cv. Old Blush</strain>
    </source>
</reference>
<evidence type="ECO:0000313" key="3">
    <source>
        <dbReference type="Proteomes" id="UP000238479"/>
    </source>
</evidence>
<dbReference type="Proteomes" id="UP000238479">
    <property type="component" value="Chromosome 3"/>
</dbReference>
<feature type="transmembrane region" description="Helical" evidence="1">
    <location>
        <begin position="38"/>
        <end position="60"/>
    </location>
</feature>
<dbReference type="AlphaFoldDB" id="A0A2P6R7C4"/>
<comment type="caution">
    <text evidence="2">The sequence shown here is derived from an EMBL/GenBank/DDBJ whole genome shotgun (WGS) entry which is preliminary data.</text>
</comment>
<sequence>MKVNHPLILKKFVVGHFAIGGGWPGVDRRFDRRLWQRVAARPAVFLCSVFSLFICASIRAF</sequence>
<dbReference type="Gramene" id="PRQ42312">
    <property type="protein sequence ID" value="PRQ42312"/>
    <property type="gene ID" value="RchiOBHm_Chr3g0456281"/>
</dbReference>
<proteinExistence type="predicted"/>
<protein>
    <submittedName>
        <fullName evidence="2">Uncharacterized protein</fullName>
    </submittedName>
</protein>
<name>A0A2P6R7C4_ROSCH</name>